<dbReference type="EMBL" id="MLJW01000001">
    <property type="protein sequence ID" value="OIR19435.1"/>
    <property type="molecule type" value="Genomic_DNA"/>
</dbReference>
<dbReference type="CDD" id="cd01949">
    <property type="entry name" value="GGDEF"/>
    <property type="match status" value="1"/>
</dbReference>
<protein>
    <submittedName>
        <fullName evidence="5">Cyclic di-GMP phosphodiesterase Gmr</fullName>
        <ecNumber evidence="5">3.1.4.52</ecNumber>
    </submittedName>
</protein>
<dbReference type="Gene3D" id="3.30.70.270">
    <property type="match status" value="1"/>
</dbReference>
<sequence>MDDKTAIQSAQLRQLLSVSKVSLIASISLAAILAYMQSTVIPSAPLLVWCGLTVLASLLRIGLVFSPYSLPSGNAARTHLRWFRFGVIVAGAVWGSAGFLLFPDQHPRHVMFLIFVLAGMTAGGVISFSADLFSAVAFSLLLSLPITVRLFAEGDSVSLAMAAAVLLYLGFMILSMRRINRNVSENITLHLDADKREKEMRESEERYRLLLRHLPVGIFHYDTDLIITFCNDRCAVMLRNSIDCIVGLDLTHLKDRSILPSLFKALKGEMSHYEGQYEATFSDAKGWIYMTCAPVLDDSGHIVGGIAIVQDVTEHKSAEDKINSLAFYDPLTELPNRRLLLDRLQQALAASARSGREGALLFIDLDNFKSLNDTLGHDMGDLLLQQVAQRLTACVRQGDSVARLGGDEFVVMLEDLGEYDLKAAAQTETIGEKILATLAQPYQLGAHEYRCTPSIGATLFNGHQLTREELLKQADIAMYQAKKASRNTLRFFDQQMQDAVTARVALEEALRKAVERQQFRLLYQIQVDRSMRPLGAEALIRWQHPERGLMSPDQFITVAEETDLILPIGQWVMDTACAQLKAWQQDALTRNLVLAVNVSAKQFRQADFVARVQAAVQGHAIDPALLKLELTESMLLENIEDMIRTMNALKEIGVQFSLDDFGTGYSSLQYLKRLPLDQIKIDQSFVRDISSDSSDREIVSTIIAMAQNLYLGVIAEGVESEEQRQFLLGNGCEQFQGYLFGRPVPIEQFEAQLQRN</sequence>
<dbReference type="SUPFAM" id="SSF141868">
    <property type="entry name" value="EAL domain-like"/>
    <property type="match status" value="1"/>
</dbReference>
<dbReference type="InterPro" id="IPR000014">
    <property type="entry name" value="PAS"/>
</dbReference>
<organism evidence="5">
    <name type="scientific">mine drainage metagenome</name>
    <dbReference type="NCBI Taxonomy" id="410659"/>
    <lineage>
        <taxon>unclassified sequences</taxon>
        <taxon>metagenomes</taxon>
        <taxon>ecological metagenomes</taxon>
    </lineage>
</organism>
<evidence type="ECO:0000256" key="1">
    <source>
        <dbReference type="SAM" id="Phobius"/>
    </source>
</evidence>
<dbReference type="Pfam" id="PF00990">
    <property type="entry name" value="GGDEF"/>
    <property type="match status" value="1"/>
</dbReference>
<reference evidence="5" key="1">
    <citation type="submission" date="2016-10" db="EMBL/GenBank/DDBJ databases">
        <title>Sequence of Gallionella enrichment culture.</title>
        <authorList>
            <person name="Poehlein A."/>
            <person name="Muehling M."/>
            <person name="Daniel R."/>
        </authorList>
    </citation>
    <scope>NUCLEOTIDE SEQUENCE</scope>
</reference>
<dbReference type="PANTHER" id="PTHR44757">
    <property type="entry name" value="DIGUANYLATE CYCLASE DGCP"/>
    <property type="match status" value="1"/>
</dbReference>
<evidence type="ECO:0000259" key="4">
    <source>
        <dbReference type="PROSITE" id="PS50887"/>
    </source>
</evidence>
<dbReference type="EC" id="3.1.4.52" evidence="5"/>
<dbReference type="SMART" id="SM00267">
    <property type="entry name" value="GGDEF"/>
    <property type="match status" value="1"/>
</dbReference>
<feature type="transmembrane region" description="Helical" evidence="1">
    <location>
        <begin position="158"/>
        <end position="176"/>
    </location>
</feature>
<dbReference type="FunFam" id="3.30.70.270:FF:000001">
    <property type="entry name" value="Diguanylate cyclase domain protein"/>
    <property type="match status" value="1"/>
</dbReference>
<dbReference type="InterPro" id="IPR035919">
    <property type="entry name" value="EAL_sf"/>
</dbReference>
<evidence type="ECO:0000259" key="2">
    <source>
        <dbReference type="PROSITE" id="PS50113"/>
    </source>
</evidence>
<dbReference type="PROSITE" id="PS50113">
    <property type="entry name" value="PAC"/>
    <property type="match status" value="1"/>
</dbReference>
<dbReference type="SUPFAM" id="SSF55785">
    <property type="entry name" value="PYP-like sensor domain (PAS domain)"/>
    <property type="match status" value="1"/>
</dbReference>
<dbReference type="InterPro" id="IPR001633">
    <property type="entry name" value="EAL_dom"/>
</dbReference>
<feature type="transmembrane region" description="Helical" evidence="1">
    <location>
        <begin position="82"/>
        <end position="103"/>
    </location>
</feature>
<keyword evidence="1" id="KW-1133">Transmembrane helix</keyword>
<dbReference type="Pfam" id="PF13426">
    <property type="entry name" value="PAS_9"/>
    <property type="match status" value="1"/>
</dbReference>
<feature type="domain" description="EAL" evidence="3">
    <location>
        <begin position="503"/>
        <end position="756"/>
    </location>
</feature>
<name>A0A1J5TH07_9ZZZZ</name>
<dbReference type="PROSITE" id="PS50887">
    <property type="entry name" value="GGDEF"/>
    <property type="match status" value="1"/>
</dbReference>
<proteinExistence type="predicted"/>
<dbReference type="SMART" id="SM00052">
    <property type="entry name" value="EAL"/>
    <property type="match status" value="1"/>
</dbReference>
<dbReference type="FunFam" id="3.20.20.450:FF:000001">
    <property type="entry name" value="Cyclic di-GMP phosphodiesterase yahA"/>
    <property type="match status" value="1"/>
</dbReference>
<dbReference type="PANTHER" id="PTHR44757:SF2">
    <property type="entry name" value="BIOFILM ARCHITECTURE MAINTENANCE PROTEIN MBAA"/>
    <property type="match status" value="1"/>
</dbReference>
<dbReference type="Pfam" id="PF00563">
    <property type="entry name" value="EAL"/>
    <property type="match status" value="1"/>
</dbReference>
<dbReference type="GO" id="GO:0071111">
    <property type="term" value="F:cyclic-guanylate-specific phosphodiesterase activity"/>
    <property type="evidence" value="ECO:0007669"/>
    <property type="project" value="UniProtKB-EC"/>
</dbReference>
<keyword evidence="1" id="KW-0472">Membrane</keyword>
<dbReference type="InterPro" id="IPR035965">
    <property type="entry name" value="PAS-like_dom_sf"/>
</dbReference>
<dbReference type="NCBIfam" id="TIGR00254">
    <property type="entry name" value="GGDEF"/>
    <property type="match status" value="1"/>
</dbReference>
<comment type="caution">
    <text evidence="5">The sequence shown here is derived from an EMBL/GenBank/DDBJ whole genome shotgun (WGS) entry which is preliminary data.</text>
</comment>
<feature type="domain" description="PAC" evidence="2">
    <location>
        <begin position="271"/>
        <end position="324"/>
    </location>
</feature>
<dbReference type="InterPro" id="IPR000700">
    <property type="entry name" value="PAS-assoc_C"/>
</dbReference>
<evidence type="ECO:0000313" key="5">
    <source>
        <dbReference type="EMBL" id="OIR19435.1"/>
    </source>
</evidence>
<dbReference type="InterPro" id="IPR052155">
    <property type="entry name" value="Biofilm_reg_signaling"/>
</dbReference>
<dbReference type="InterPro" id="IPR043128">
    <property type="entry name" value="Rev_trsase/Diguanyl_cyclase"/>
</dbReference>
<dbReference type="InterPro" id="IPR029787">
    <property type="entry name" value="Nucleotide_cyclase"/>
</dbReference>
<feature type="transmembrane region" description="Helical" evidence="1">
    <location>
        <begin position="21"/>
        <end position="40"/>
    </location>
</feature>
<feature type="domain" description="GGDEF" evidence="4">
    <location>
        <begin position="356"/>
        <end position="494"/>
    </location>
</feature>
<dbReference type="Gene3D" id="3.30.450.20">
    <property type="entry name" value="PAS domain"/>
    <property type="match status" value="1"/>
</dbReference>
<dbReference type="SUPFAM" id="SSF55073">
    <property type="entry name" value="Nucleotide cyclase"/>
    <property type="match status" value="1"/>
</dbReference>
<keyword evidence="5" id="KW-0378">Hydrolase</keyword>
<dbReference type="CDD" id="cd01948">
    <property type="entry name" value="EAL"/>
    <property type="match status" value="1"/>
</dbReference>
<feature type="transmembrane region" description="Helical" evidence="1">
    <location>
        <begin position="46"/>
        <end position="70"/>
    </location>
</feature>
<keyword evidence="1" id="KW-0812">Transmembrane</keyword>
<dbReference type="PROSITE" id="PS50883">
    <property type="entry name" value="EAL"/>
    <property type="match status" value="1"/>
</dbReference>
<evidence type="ECO:0000259" key="3">
    <source>
        <dbReference type="PROSITE" id="PS50883"/>
    </source>
</evidence>
<dbReference type="Gene3D" id="3.20.20.450">
    <property type="entry name" value="EAL domain"/>
    <property type="match status" value="1"/>
</dbReference>
<gene>
    <name evidence="5" type="primary">gmr_1</name>
    <name evidence="5" type="ORF">GALL_03160</name>
</gene>
<dbReference type="AlphaFoldDB" id="A0A1J5TH07"/>
<accession>A0A1J5TH07</accession>
<dbReference type="NCBIfam" id="TIGR00229">
    <property type="entry name" value="sensory_box"/>
    <property type="match status" value="1"/>
</dbReference>
<dbReference type="InterPro" id="IPR000160">
    <property type="entry name" value="GGDEF_dom"/>
</dbReference>